<comment type="caution">
    <text evidence="3">The sequence shown here is derived from an EMBL/GenBank/DDBJ whole genome shotgun (WGS) entry which is preliminary data.</text>
</comment>
<feature type="domain" description="OTU" evidence="2">
    <location>
        <begin position="134"/>
        <end position="180"/>
    </location>
</feature>
<dbReference type="Proteomes" id="UP000663882">
    <property type="component" value="Unassembled WGS sequence"/>
</dbReference>
<feature type="compositionally biased region" description="Basic and acidic residues" evidence="1">
    <location>
        <begin position="54"/>
        <end position="67"/>
    </location>
</feature>
<protein>
    <recommendedName>
        <fullName evidence="2">OTU domain-containing protein</fullName>
    </recommendedName>
</protein>
<evidence type="ECO:0000313" key="3">
    <source>
        <dbReference type="EMBL" id="CAF1374043.1"/>
    </source>
</evidence>
<dbReference type="EMBL" id="CAJNOO010004244">
    <property type="protein sequence ID" value="CAF1374043.1"/>
    <property type="molecule type" value="Genomic_DNA"/>
</dbReference>
<feature type="region of interest" description="Disordered" evidence="1">
    <location>
        <begin position="1"/>
        <end position="67"/>
    </location>
</feature>
<sequence length="180" mass="20474">MSKRATVSPKEAEEQRVVARKRSAARRAAYTPDELEHQRASARQRKQLRKSGKHQQETVKTKVQESNDFEWPKPIDIEHTNAQSTMPKKPFTCLEWLLPPIRLSPVTYFDPEVHRIDQEAKLYLQQTPSEVQNMIPISVTGDGNCLYNSITCISGSTALTATELRDTHAQSKSISSRLLM</sequence>
<proteinExistence type="predicted"/>
<accession>A0A815J3H8</accession>
<evidence type="ECO:0000256" key="1">
    <source>
        <dbReference type="SAM" id="MobiDB-lite"/>
    </source>
</evidence>
<dbReference type="InterPro" id="IPR003323">
    <property type="entry name" value="OTU_dom"/>
</dbReference>
<organism evidence="3 4">
    <name type="scientific">Rotaria sordida</name>
    <dbReference type="NCBI Taxonomy" id="392033"/>
    <lineage>
        <taxon>Eukaryota</taxon>
        <taxon>Metazoa</taxon>
        <taxon>Spiralia</taxon>
        <taxon>Gnathifera</taxon>
        <taxon>Rotifera</taxon>
        <taxon>Eurotatoria</taxon>
        <taxon>Bdelloidea</taxon>
        <taxon>Philodinida</taxon>
        <taxon>Philodinidae</taxon>
        <taxon>Rotaria</taxon>
    </lineage>
</organism>
<evidence type="ECO:0000259" key="2">
    <source>
        <dbReference type="PROSITE" id="PS50802"/>
    </source>
</evidence>
<name>A0A815J3H8_9BILA</name>
<reference evidence="3" key="1">
    <citation type="submission" date="2021-02" db="EMBL/GenBank/DDBJ databases">
        <authorList>
            <person name="Nowell W R."/>
        </authorList>
    </citation>
    <scope>NUCLEOTIDE SEQUENCE</scope>
</reference>
<dbReference type="OrthoDB" id="10043303at2759"/>
<dbReference type="PROSITE" id="PS50802">
    <property type="entry name" value="OTU"/>
    <property type="match status" value="1"/>
</dbReference>
<dbReference type="AlphaFoldDB" id="A0A815J3H8"/>
<gene>
    <name evidence="3" type="ORF">RFH988_LOCUS33492</name>
</gene>
<evidence type="ECO:0000313" key="4">
    <source>
        <dbReference type="Proteomes" id="UP000663882"/>
    </source>
</evidence>
<feature type="compositionally biased region" description="Basic residues" evidence="1">
    <location>
        <begin position="40"/>
        <end position="53"/>
    </location>
</feature>